<dbReference type="SUPFAM" id="SSF56112">
    <property type="entry name" value="Protein kinase-like (PK-like)"/>
    <property type="match status" value="1"/>
</dbReference>
<dbReference type="InterPro" id="IPR000719">
    <property type="entry name" value="Prot_kinase_dom"/>
</dbReference>
<evidence type="ECO:0000259" key="13">
    <source>
        <dbReference type="PROSITE" id="PS50089"/>
    </source>
</evidence>
<name>A0A9Q0EGD0_9TELE</name>
<dbReference type="GO" id="GO:0004674">
    <property type="term" value="F:protein serine/threonine kinase activity"/>
    <property type="evidence" value="ECO:0007669"/>
    <property type="project" value="UniProtKB-KW"/>
</dbReference>
<proteinExistence type="predicted"/>
<feature type="domain" description="Protein kinase" evidence="12">
    <location>
        <begin position="881"/>
        <end position="1146"/>
    </location>
</feature>
<feature type="compositionally biased region" description="Polar residues" evidence="11">
    <location>
        <begin position="444"/>
        <end position="463"/>
    </location>
</feature>
<dbReference type="GO" id="GO:0008270">
    <property type="term" value="F:zinc ion binding"/>
    <property type="evidence" value="ECO:0007669"/>
    <property type="project" value="UniProtKB-KW"/>
</dbReference>
<dbReference type="InterPro" id="IPR013083">
    <property type="entry name" value="Znf_RING/FYVE/PHD"/>
</dbReference>
<comment type="caution">
    <text evidence="15">The sequence shown here is derived from an EMBL/GenBank/DDBJ whole genome shotgun (WGS) entry which is preliminary data.</text>
</comment>
<dbReference type="Gene3D" id="1.10.510.10">
    <property type="entry name" value="Transferase(Phosphotransferase) domain 1"/>
    <property type="match status" value="1"/>
</dbReference>
<dbReference type="GO" id="GO:0035556">
    <property type="term" value="P:intracellular signal transduction"/>
    <property type="evidence" value="ECO:0007669"/>
    <property type="project" value="UniProtKB-ARBA"/>
</dbReference>
<reference evidence="15" key="1">
    <citation type="submission" date="2022-07" db="EMBL/GenBank/DDBJ databases">
        <title>Chromosome-level genome of Muraenolepis orangiensis.</title>
        <authorList>
            <person name="Kim J."/>
        </authorList>
    </citation>
    <scope>NUCLEOTIDE SEQUENCE</scope>
    <source>
        <strain evidence="15">KU_S4_2022</strain>
        <tissue evidence="15">Muscle</tissue>
    </source>
</reference>
<dbReference type="PROSITE" id="PS50089">
    <property type="entry name" value="ZF_RING_2"/>
    <property type="match status" value="1"/>
</dbReference>
<evidence type="ECO:0000313" key="15">
    <source>
        <dbReference type="EMBL" id="KAJ3604865.1"/>
    </source>
</evidence>
<feature type="compositionally biased region" description="Basic and acidic residues" evidence="11">
    <location>
        <begin position="49"/>
        <end position="71"/>
    </location>
</feature>
<evidence type="ECO:0000256" key="9">
    <source>
        <dbReference type="PROSITE-ProRule" id="PRU00175"/>
    </source>
</evidence>
<dbReference type="Gene3D" id="3.30.200.20">
    <property type="entry name" value="Phosphorylase Kinase, domain 1"/>
    <property type="match status" value="1"/>
</dbReference>
<evidence type="ECO:0000256" key="5">
    <source>
        <dbReference type="ARBA" id="ARBA00022771"/>
    </source>
</evidence>
<feature type="compositionally biased region" description="Polar residues" evidence="11">
    <location>
        <begin position="785"/>
        <end position="798"/>
    </location>
</feature>
<dbReference type="PROSITE" id="PS00107">
    <property type="entry name" value="PROTEIN_KINASE_ATP"/>
    <property type="match status" value="1"/>
</dbReference>
<evidence type="ECO:0008006" key="17">
    <source>
        <dbReference type="Google" id="ProtNLM"/>
    </source>
</evidence>
<evidence type="ECO:0000256" key="1">
    <source>
        <dbReference type="ARBA" id="ARBA00022527"/>
    </source>
</evidence>
<dbReference type="Pfam" id="PF00069">
    <property type="entry name" value="Pkinase"/>
    <property type="match status" value="1"/>
</dbReference>
<dbReference type="SMART" id="SM00220">
    <property type="entry name" value="S_TKc"/>
    <property type="match status" value="1"/>
</dbReference>
<feature type="region of interest" description="Disordered" evidence="11">
    <location>
        <begin position="243"/>
        <end position="337"/>
    </location>
</feature>
<dbReference type="PROSITE" id="PS00108">
    <property type="entry name" value="PROTEIN_KINASE_ST"/>
    <property type="match status" value="1"/>
</dbReference>
<dbReference type="PROSITE" id="PS50966">
    <property type="entry name" value="ZF_SWIM"/>
    <property type="match status" value="1"/>
</dbReference>
<dbReference type="CDD" id="cd16494">
    <property type="entry name" value="RING-CH-C4HC3_ZSWM2"/>
    <property type="match status" value="1"/>
</dbReference>
<feature type="region of interest" description="Disordered" evidence="11">
    <location>
        <begin position="785"/>
        <end position="811"/>
    </location>
</feature>
<dbReference type="EMBL" id="JANIIK010000043">
    <property type="protein sequence ID" value="KAJ3604865.1"/>
    <property type="molecule type" value="Genomic_DNA"/>
</dbReference>
<dbReference type="InterPro" id="IPR001841">
    <property type="entry name" value="Znf_RING"/>
</dbReference>
<dbReference type="InterPro" id="IPR007527">
    <property type="entry name" value="Znf_SWIM"/>
</dbReference>
<evidence type="ECO:0000256" key="6">
    <source>
        <dbReference type="ARBA" id="ARBA00022777"/>
    </source>
</evidence>
<dbReference type="PANTHER" id="PTHR11584">
    <property type="entry name" value="SERINE/THREONINE PROTEIN KINASE"/>
    <property type="match status" value="1"/>
</dbReference>
<evidence type="ECO:0000256" key="4">
    <source>
        <dbReference type="ARBA" id="ARBA00022741"/>
    </source>
</evidence>
<evidence type="ECO:0000259" key="14">
    <source>
        <dbReference type="PROSITE" id="PS50966"/>
    </source>
</evidence>
<keyword evidence="6" id="KW-0418">Kinase</keyword>
<sequence length="1151" mass="127885">MATAAASRTSSPPGISDETIAIVNSGISSQRTSSNADDVHGSLSNSKSCHGELSHWRRKDVSKIRSEESPERVAITSQRQRDAASSISSSSDEKLLRKSSSLCHLPDYDQRCHLHDQRCHLPDYDQRCHLHDQRCHLPDHDQRCVPPTKLLTEYTFRGVLDAETKCDPPVVPHRGGLLCDPAPGGTGTHNSFDMATKLTPRGLQKIEDRPEERMIREKLKATCMPTWKHEWLERRNRKGPVIVKPIPLRITERDAAPQGPESGPDGQSGSNSQSSSSRSSPTPGSASAWSSKVSGRPDSPGMRRRRSSPVPFQSGRVTPPRRAPSPDGFSPYSPEETSRRVNKVLRARLYLLQQIGPNSFLIGGDSPDNKYRVFIGPQTCSCVRGAFCIHLLFVMLRVFQLEHSDPLLWRKALRNFEVESLFQKYHSRRSSRIKALSRNPTQKIVSNSPTTNTAGVPTPSNESGLKHEEEQMCPICLLDMLDEESLTVCVEGCRNKLHHHCMSIWAEECRRNQESLICPLCRAKWKSQDFCRYLVRNSYSASSPETGTSGRWPFEVSLGMSAEHCSSQMVQSAFLEQHGEQRRPEQLLQPVMETILVKCADANSRTSQLSVSTLLELCKGQAGELATGREIFKAGFVGIGGVDFVLQCIMGIQVEANNWQGLLGRLYLIDRLLLEFPAEFYPHIVSGGINSRQPQNIDDRYQKLLPLLSFALKAIDNSHAMVGKLSRRVFLSAARMVTHVPHVFIKLLDMLSEEVNHLEADVDLNTSLKDILNFDSAMSGGTTDTFQSGSTVSFSPVQEDQRDSGTYRSNVSESQKCKEKIKAEEEEALSLVMEISKSQDALPIIPQLQVEKDGDIIIMQTPGTLTGHTKAKQPYREGAEWIKGQQIGLGAFSSCYQAQDVDTGTLMAVKQVTYARNTSSEQEEVVGILREEIRMMGHLNHANVVRMLGATCEKNNYNLFVEWMAGGSVSHLLNKYGAFKESVIINYIEQLLQGLAYLHENQIIHRDIKGANLLIDSTGQRLRVADFGAAARLASKGTGAGEFQGQLLGTIAFMAPEVLRGQQYGRSCDVWSAGCAIIEMSCAKPPWNAEKHSNHLALIFKIASATTAPSIPPQLSPGLRDVTLRCLELKPADRPGSRELLKHPVFRRNWI</sequence>
<evidence type="ECO:0000256" key="3">
    <source>
        <dbReference type="ARBA" id="ARBA00022723"/>
    </source>
</evidence>
<feature type="binding site" evidence="10">
    <location>
        <position position="910"/>
    </location>
    <ligand>
        <name>ATP</name>
        <dbReference type="ChEBI" id="CHEBI:30616"/>
    </ligand>
</feature>
<keyword evidence="16" id="KW-1185">Reference proteome</keyword>
<accession>A0A9Q0EGD0</accession>
<dbReference type="CDD" id="cd06630">
    <property type="entry name" value="STKc_MEKK1"/>
    <property type="match status" value="1"/>
</dbReference>
<dbReference type="OrthoDB" id="1269963at2759"/>
<keyword evidence="3" id="KW-0479">Metal-binding</keyword>
<keyword evidence="8 10" id="KW-0067">ATP-binding</keyword>
<gene>
    <name evidence="15" type="ORF">NHX12_026917</name>
</gene>
<evidence type="ECO:0000313" key="16">
    <source>
        <dbReference type="Proteomes" id="UP001148018"/>
    </source>
</evidence>
<evidence type="ECO:0000256" key="11">
    <source>
        <dbReference type="SAM" id="MobiDB-lite"/>
    </source>
</evidence>
<keyword evidence="1" id="KW-0723">Serine/threonine-protein kinase</keyword>
<feature type="compositionally biased region" description="Polar residues" evidence="11">
    <location>
        <begin position="26"/>
        <end position="48"/>
    </location>
</feature>
<dbReference type="GO" id="GO:0005524">
    <property type="term" value="F:ATP binding"/>
    <property type="evidence" value="ECO:0007669"/>
    <property type="project" value="UniProtKB-UniRule"/>
</dbReference>
<dbReference type="Gene3D" id="3.30.40.10">
    <property type="entry name" value="Zinc/RING finger domain, C3HC4 (zinc finger)"/>
    <property type="match status" value="1"/>
</dbReference>
<evidence type="ECO:0000256" key="7">
    <source>
        <dbReference type="ARBA" id="ARBA00022833"/>
    </source>
</evidence>
<keyword evidence="5 9" id="KW-0863">Zinc-finger</keyword>
<dbReference type="PANTHER" id="PTHR11584:SF369">
    <property type="entry name" value="MITOGEN-ACTIVATED PROTEIN KINASE KINASE KINASE 19-RELATED"/>
    <property type="match status" value="1"/>
</dbReference>
<evidence type="ECO:0000259" key="12">
    <source>
        <dbReference type="PROSITE" id="PS50011"/>
    </source>
</evidence>
<feature type="region of interest" description="Disordered" evidence="11">
    <location>
        <begin position="26"/>
        <end position="92"/>
    </location>
</feature>
<protein>
    <recommendedName>
        <fullName evidence="17">Mitogen-activated protein kinase kinase kinase 1</fullName>
    </recommendedName>
</protein>
<keyword evidence="7" id="KW-0862">Zinc</keyword>
<evidence type="ECO:0000256" key="10">
    <source>
        <dbReference type="PROSITE-ProRule" id="PRU10141"/>
    </source>
</evidence>
<dbReference type="InterPro" id="IPR008271">
    <property type="entry name" value="Ser/Thr_kinase_AS"/>
</dbReference>
<keyword evidence="4 10" id="KW-0547">Nucleotide-binding</keyword>
<organism evidence="15 16">
    <name type="scientific">Muraenolepis orangiensis</name>
    <name type="common">Patagonian moray cod</name>
    <dbReference type="NCBI Taxonomy" id="630683"/>
    <lineage>
        <taxon>Eukaryota</taxon>
        <taxon>Metazoa</taxon>
        <taxon>Chordata</taxon>
        <taxon>Craniata</taxon>
        <taxon>Vertebrata</taxon>
        <taxon>Euteleostomi</taxon>
        <taxon>Actinopterygii</taxon>
        <taxon>Neopterygii</taxon>
        <taxon>Teleostei</taxon>
        <taxon>Neoteleostei</taxon>
        <taxon>Acanthomorphata</taxon>
        <taxon>Zeiogadaria</taxon>
        <taxon>Gadariae</taxon>
        <taxon>Gadiformes</taxon>
        <taxon>Muraenolepidoidei</taxon>
        <taxon>Muraenolepididae</taxon>
        <taxon>Muraenolepis</taxon>
    </lineage>
</organism>
<keyword evidence="2" id="KW-0808">Transferase</keyword>
<feature type="compositionally biased region" description="Low complexity" evidence="11">
    <location>
        <begin position="262"/>
        <end position="287"/>
    </location>
</feature>
<feature type="region of interest" description="Disordered" evidence="11">
    <location>
        <begin position="444"/>
        <end position="464"/>
    </location>
</feature>
<evidence type="ECO:0000256" key="8">
    <source>
        <dbReference type="ARBA" id="ARBA00022840"/>
    </source>
</evidence>
<feature type="domain" description="SWIM-type" evidence="14">
    <location>
        <begin position="371"/>
        <end position="399"/>
    </location>
</feature>
<dbReference type="InterPro" id="IPR011009">
    <property type="entry name" value="Kinase-like_dom_sf"/>
</dbReference>
<feature type="domain" description="RING-type" evidence="13">
    <location>
        <begin position="473"/>
        <end position="522"/>
    </location>
</feature>
<dbReference type="InterPro" id="IPR017441">
    <property type="entry name" value="Protein_kinase_ATP_BS"/>
</dbReference>
<dbReference type="FunFam" id="1.10.510.10:FF:000286">
    <property type="entry name" value="Mitogen-activated protein kinase kinase kinase 1 (Predicted)"/>
    <property type="match status" value="1"/>
</dbReference>
<dbReference type="PROSITE" id="PS50011">
    <property type="entry name" value="PROTEIN_KINASE_DOM"/>
    <property type="match status" value="1"/>
</dbReference>
<evidence type="ECO:0000256" key="2">
    <source>
        <dbReference type="ARBA" id="ARBA00022679"/>
    </source>
</evidence>
<dbReference type="AlphaFoldDB" id="A0A9Q0EGD0"/>
<dbReference type="Proteomes" id="UP001148018">
    <property type="component" value="Unassembled WGS sequence"/>
</dbReference>
<dbReference type="SUPFAM" id="SSF57850">
    <property type="entry name" value="RING/U-box"/>
    <property type="match status" value="1"/>
</dbReference>